<evidence type="ECO:0000256" key="4">
    <source>
        <dbReference type="ARBA" id="ARBA00023136"/>
    </source>
</evidence>
<dbReference type="InterPro" id="IPR006694">
    <property type="entry name" value="Fatty_acid_hydroxylase"/>
</dbReference>
<keyword evidence="3 6" id="KW-1133">Transmembrane helix</keyword>
<name>L8HAF7_ACACF</name>
<dbReference type="EMBL" id="KB007886">
    <property type="protein sequence ID" value="ELR22222.1"/>
    <property type="molecule type" value="Genomic_DNA"/>
</dbReference>
<feature type="region of interest" description="Disordered" evidence="5">
    <location>
        <begin position="262"/>
        <end position="284"/>
    </location>
</feature>
<proteinExistence type="predicted"/>
<feature type="transmembrane region" description="Helical" evidence="6">
    <location>
        <begin position="120"/>
        <end position="139"/>
    </location>
</feature>
<dbReference type="GO" id="GO:0005506">
    <property type="term" value="F:iron ion binding"/>
    <property type="evidence" value="ECO:0007669"/>
    <property type="project" value="InterPro"/>
</dbReference>
<dbReference type="VEuPathDB" id="AmoebaDB:ACA1_035520"/>
<feature type="compositionally biased region" description="Basic residues" evidence="5">
    <location>
        <begin position="273"/>
        <end position="284"/>
    </location>
</feature>
<feature type="domain" description="Fatty acid hydroxylase" evidence="7">
    <location>
        <begin position="127"/>
        <end position="254"/>
    </location>
</feature>
<keyword evidence="4 6" id="KW-0472">Membrane</keyword>
<evidence type="ECO:0000256" key="6">
    <source>
        <dbReference type="SAM" id="Phobius"/>
    </source>
</evidence>
<dbReference type="GO" id="GO:0016491">
    <property type="term" value="F:oxidoreductase activity"/>
    <property type="evidence" value="ECO:0007669"/>
    <property type="project" value="InterPro"/>
</dbReference>
<dbReference type="PANTHER" id="PTHR11863">
    <property type="entry name" value="STEROL DESATURASE"/>
    <property type="match status" value="1"/>
</dbReference>
<feature type="transmembrane region" description="Helical" evidence="6">
    <location>
        <begin position="36"/>
        <end position="61"/>
    </location>
</feature>
<accession>L8HAF7</accession>
<dbReference type="OMA" id="FVFICPM"/>
<evidence type="ECO:0000256" key="2">
    <source>
        <dbReference type="ARBA" id="ARBA00022692"/>
    </source>
</evidence>
<evidence type="ECO:0000256" key="3">
    <source>
        <dbReference type="ARBA" id="ARBA00022989"/>
    </source>
</evidence>
<dbReference type="KEGG" id="acan:ACA1_035520"/>
<sequence length="284" mass="33406">MDDVLYATDRFLLEPYLYSFIDSPLVQEPTLPRNIFGVWFILSIGGILMYISFAALSYLFIFDKSAEKDPLFLKNQVAKEIGLSLASIPFMGVLTTPIILGEIYGYSKCYDNVEEYGLPFLILTIFTFLFFTDFGIYWIHRALHSRYLYFWCHKPHHWWKVPTPFASHAFHPVDGWAQSLPYHIYVFLFPTHKWTYLALFVFVNFWTISIHDGDYRVPGFFRPILNGAAHHTDHHLLFNYNYGQFFTLWDRIGGSYKTPLVHESPEKQEEAKRKKAARKQKKAE</sequence>
<feature type="transmembrane region" description="Helical" evidence="6">
    <location>
        <begin position="81"/>
        <end position="100"/>
    </location>
</feature>
<dbReference type="InterPro" id="IPR050307">
    <property type="entry name" value="Sterol_Desaturase_Related"/>
</dbReference>
<evidence type="ECO:0000313" key="9">
    <source>
        <dbReference type="Proteomes" id="UP000011083"/>
    </source>
</evidence>
<comment type="subcellular location">
    <subcellularLocation>
        <location evidence="1">Membrane</location>
    </subcellularLocation>
</comment>
<dbReference type="GeneID" id="14923150"/>
<dbReference type="OrthoDB" id="408954at2759"/>
<dbReference type="Proteomes" id="UP000011083">
    <property type="component" value="Unassembled WGS sequence"/>
</dbReference>
<organism evidence="8 9">
    <name type="scientific">Acanthamoeba castellanii (strain ATCC 30010 / Neff)</name>
    <dbReference type="NCBI Taxonomy" id="1257118"/>
    <lineage>
        <taxon>Eukaryota</taxon>
        <taxon>Amoebozoa</taxon>
        <taxon>Discosea</taxon>
        <taxon>Longamoebia</taxon>
        <taxon>Centramoebida</taxon>
        <taxon>Acanthamoebidae</taxon>
        <taxon>Acanthamoeba</taxon>
    </lineage>
</organism>
<dbReference type="GO" id="GO:0016020">
    <property type="term" value="C:membrane"/>
    <property type="evidence" value="ECO:0007669"/>
    <property type="project" value="UniProtKB-SubCell"/>
</dbReference>
<dbReference type="RefSeq" id="XP_004348736.1">
    <property type="nucleotide sequence ID" value="XM_004348686.1"/>
</dbReference>
<reference evidence="8 9" key="1">
    <citation type="journal article" date="2013" name="Genome Biol.">
        <title>Genome of Acanthamoeba castellanii highlights extensive lateral gene transfer and early evolution of tyrosine kinase signaling.</title>
        <authorList>
            <person name="Clarke M."/>
            <person name="Lohan A.J."/>
            <person name="Liu B."/>
            <person name="Lagkouvardos I."/>
            <person name="Roy S."/>
            <person name="Zafar N."/>
            <person name="Bertelli C."/>
            <person name="Schilde C."/>
            <person name="Kianianmomeni A."/>
            <person name="Burglin T.R."/>
            <person name="Frech C."/>
            <person name="Turcotte B."/>
            <person name="Kopec K.O."/>
            <person name="Synnott J.M."/>
            <person name="Choo C."/>
            <person name="Paponov I."/>
            <person name="Finkler A."/>
            <person name="Soon Heng Tan C."/>
            <person name="Hutchins A.P."/>
            <person name="Weinmeier T."/>
            <person name="Rattei T."/>
            <person name="Chu J.S."/>
            <person name="Gimenez G."/>
            <person name="Irimia M."/>
            <person name="Rigden D.J."/>
            <person name="Fitzpatrick D.A."/>
            <person name="Lorenzo-Morales J."/>
            <person name="Bateman A."/>
            <person name="Chiu C.H."/>
            <person name="Tang P."/>
            <person name="Hegemann P."/>
            <person name="Fromm H."/>
            <person name="Raoult D."/>
            <person name="Greub G."/>
            <person name="Miranda-Saavedra D."/>
            <person name="Chen N."/>
            <person name="Nash P."/>
            <person name="Ginger M.L."/>
            <person name="Horn M."/>
            <person name="Schaap P."/>
            <person name="Caler L."/>
            <person name="Loftus B."/>
        </authorList>
    </citation>
    <scope>NUCLEOTIDE SEQUENCE [LARGE SCALE GENOMIC DNA]</scope>
    <source>
        <strain evidence="8 9">Neff</strain>
    </source>
</reference>
<gene>
    <name evidence="8" type="ORF">ACA1_035520</name>
</gene>
<protein>
    <submittedName>
        <fullName evidence="8">SterolC5-desaturase</fullName>
    </submittedName>
</protein>
<evidence type="ECO:0000256" key="1">
    <source>
        <dbReference type="ARBA" id="ARBA00004370"/>
    </source>
</evidence>
<dbReference type="Pfam" id="PF04116">
    <property type="entry name" value="FA_hydroxylase"/>
    <property type="match status" value="1"/>
</dbReference>
<dbReference type="AlphaFoldDB" id="L8HAF7"/>
<dbReference type="GO" id="GO:0008610">
    <property type="term" value="P:lipid biosynthetic process"/>
    <property type="evidence" value="ECO:0007669"/>
    <property type="project" value="InterPro"/>
</dbReference>
<evidence type="ECO:0000259" key="7">
    <source>
        <dbReference type="Pfam" id="PF04116"/>
    </source>
</evidence>
<dbReference type="STRING" id="1257118.L8HAF7"/>
<keyword evidence="9" id="KW-1185">Reference proteome</keyword>
<evidence type="ECO:0000313" key="8">
    <source>
        <dbReference type="EMBL" id="ELR22222.1"/>
    </source>
</evidence>
<evidence type="ECO:0000256" key="5">
    <source>
        <dbReference type="SAM" id="MobiDB-lite"/>
    </source>
</evidence>
<keyword evidence="2 6" id="KW-0812">Transmembrane</keyword>
<feature type="compositionally biased region" description="Basic and acidic residues" evidence="5">
    <location>
        <begin position="263"/>
        <end position="272"/>
    </location>
</feature>